<sequence>MSEQLDQMEAVSEDIEKKPDRAMGFQIIVREFLRDKVALGALIIFMLVVLIIVLWNLRVDAAEIMQVNILNRFKKPEPFSWSLLAEAWSGESTYLLGADQGGRDVLHQLIIGTGNSLLIGVMVTTIMAVIGIILGVIAGYYGGLVDNIIMRITDFVMILPRLMIIIVFVVVVRDVTIGAFVFIMSIFAWTGFVRTTRSRALSEGELDYISASKTMGTPTWRIMVKELLPNLASLIMIQLILSYAANIGVETGLTYLGFGLPPHVPTLGRLVSAATSPENIELRPWVWLPATLTILVLMLCINYMGQVLKRSVDAKQRRG</sequence>
<dbReference type="RefSeq" id="WP_004636554.1">
    <property type="nucleotide sequence ID" value="NZ_CAJHJL010000001.1"/>
</dbReference>
<comment type="similarity">
    <text evidence="7">Belongs to the binding-protein-dependent transport system permease family.</text>
</comment>
<feature type="domain" description="ABC transmembrane type-1" evidence="8">
    <location>
        <begin position="113"/>
        <end position="305"/>
    </location>
</feature>
<dbReference type="GO" id="GO:0055085">
    <property type="term" value="P:transmembrane transport"/>
    <property type="evidence" value="ECO:0007669"/>
    <property type="project" value="InterPro"/>
</dbReference>
<evidence type="ECO:0000313" key="10">
    <source>
        <dbReference type="EMBL" id="QDO91195.1"/>
    </source>
</evidence>
<evidence type="ECO:0000256" key="1">
    <source>
        <dbReference type="ARBA" id="ARBA00004651"/>
    </source>
</evidence>
<protein>
    <submittedName>
        <fullName evidence="9 10">ABC transporter permease</fullName>
    </submittedName>
</protein>
<evidence type="ECO:0000256" key="6">
    <source>
        <dbReference type="ARBA" id="ARBA00023136"/>
    </source>
</evidence>
<keyword evidence="5 7" id="KW-1133">Transmembrane helix</keyword>
<dbReference type="KEGG" id="dpm:FNV33_03675"/>
<dbReference type="GO" id="GO:0005886">
    <property type="term" value="C:plasma membrane"/>
    <property type="evidence" value="ECO:0007669"/>
    <property type="project" value="UniProtKB-SubCell"/>
</dbReference>
<evidence type="ECO:0000256" key="5">
    <source>
        <dbReference type="ARBA" id="ARBA00022989"/>
    </source>
</evidence>
<dbReference type="InterPro" id="IPR000515">
    <property type="entry name" value="MetI-like"/>
</dbReference>
<gene>
    <name evidence="11" type="ORF">B8A44_02695</name>
    <name evidence="9" type="ORF">BWX42_01615</name>
    <name evidence="10" type="ORF">FNV33_03675</name>
</gene>
<dbReference type="Pfam" id="PF00528">
    <property type="entry name" value="BPD_transp_1"/>
    <property type="match status" value="1"/>
</dbReference>
<feature type="transmembrane region" description="Helical" evidence="7">
    <location>
        <begin position="37"/>
        <end position="57"/>
    </location>
</feature>
<accession>A0A1S8KLU7</accession>
<evidence type="ECO:0000256" key="2">
    <source>
        <dbReference type="ARBA" id="ARBA00022448"/>
    </source>
</evidence>
<dbReference type="Proteomes" id="UP000315953">
    <property type="component" value="Chromosome"/>
</dbReference>
<evidence type="ECO:0000313" key="14">
    <source>
        <dbReference type="Proteomes" id="UP000315953"/>
    </source>
</evidence>
<dbReference type="EMBL" id="MUYF01000003">
    <property type="protein sequence ID" value="OOL80652.1"/>
    <property type="molecule type" value="Genomic_DNA"/>
</dbReference>
<evidence type="ECO:0000313" key="12">
    <source>
        <dbReference type="Proteomes" id="UP000190409"/>
    </source>
</evidence>
<dbReference type="CDD" id="cd06261">
    <property type="entry name" value="TM_PBP2"/>
    <property type="match status" value="1"/>
</dbReference>
<keyword evidence="4 7" id="KW-0812">Transmembrane</keyword>
<keyword evidence="3" id="KW-1003">Cell membrane</keyword>
<evidence type="ECO:0000256" key="3">
    <source>
        <dbReference type="ARBA" id="ARBA00022475"/>
    </source>
</evidence>
<dbReference type="InterPro" id="IPR050366">
    <property type="entry name" value="BP-dependent_transpt_permease"/>
</dbReference>
<evidence type="ECO:0000313" key="13">
    <source>
        <dbReference type="Proteomes" id="UP000249099"/>
    </source>
</evidence>
<reference evidence="11 13" key="2">
    <citation type="submission" date="2017-03" db="EMBL/GenBank/DDBJ databases">
        <title>wgs assembly of Dolosigranulum pigrum KPL CDC strains.</title>
        <authorList>
            <person name="Brugger S.D."/>
            <person name="Pettigrew M."/>
            <person name="Kong Y."/>
            <person name="Lemon K.P."/>
        </authorList>
    </citation>
    <scope>NUCLEOTIDE SEQUENCE [LARGE SCALE GENOMIC DNA]</scope>
    <source>
        <strain evidence="11 13">KPL1931_CDC4294-98</strain>
    </source>
</reference>
<feature type="transmembrane region" description="Helical" evidence="7">
    <location>
        <begin position="227"/>
        <end position="245"/>
    </location>
</feature>
<name>A0A1S8KLU7_9LACT</name>
<keyword evidence="2 7" id="KW-0813">Transport</keyword>
<organism evidence="9 12">
    <name type="scientific">Dolosigranulum pigrum</name>
    <dbReference type="NCBI Taxonomy" id="29394"/>
    <lineage>
        <taxon>Bacteria</taxon>
        <taxon>Bacillati</taxon>
        <taxon>Bacillota</taxon>
        <taxon>Bacilli</taxon>
        <taxon>Lactobacillales</taxon>
        <taxon>Carnobacteriaceae</taxon>
        <taxon>Dolosigranulum</taxon>
    </lineage>
</organism>
<reference evidence="9 12" key="1">
    <citation type="submission" date="2017-01" db="EMBL/GenBank/DDBJ databases">
        <title>Complete Genome Sequence of Dolosigranulum pigrum isolated from a Patient with interstitial lung disease.</title>
        <authorList>
            <person name="Mukhopadhyay R."/>
            <person name="Joaquin J."/>
            <person name="Hogue R."/>
            <person name="Fitzgerald S."/>
            <person name="Jospin G."/>
            <person name="Eisen J.A."/>
            <person name="Chaturvedi V."/>
        </authorList>
    </citation>
    <scope>NUCLEOTIDE SEQUENCE [LARGE SCALE GENOMIC DNA]</scope>
    <source>
        <strain evidence="9 12">15S00348</strain>
    </source>
</reference>
<proteinExistence type="inferred from homology"/>
<feature type="transmembrane region" description="Helical" evidence="7">
    <location>
        <begin position="162"/>
        <end position="189"/>
    </location>
</feature>
<dbReference type="EMBL" id="CP041626">
    <property type="protein sequence ID" value="QDO91195.1"/>
    <property type="molecule type" value="Genomic_DNA"/>
</dbReference>
<dbReference type="AlphaFoldDB" id="A0A1S8KLU7"/>
<dbReference type="InterPro" id="IPR035906">
    <property type="entry name" value="MetI-like_sf"/>
</dbReference>
<dbReference type="PROSITE" id="PS50928">
    <property type="entry name" value="ABC_TM1"/>
    <property type="match status" value="1"/>
</dbReference>
<dbReference type="EMBL" id="NAQV01000008">
    <property type="protein sequence ID" value="RAN64183.1"/>
    <property type="molecule type" value="Genomic_DNA"/>
</dbReference>
<dbReference type="PANTHER" id="PTHR43386:SF1">
    <property type="entry name" value="D,D-DIPEPTIDE TRANSPORT SYSTEM PERMEASE PROTEIN DDPC-RELATED"/>
    <property type="match status" value="1"/>
</dbReference>
<dbReference type="Proteomes" id="UP000249099">
    <property type="component" value="Unassembled WGS sequence"/>
</dbReference>
<keyword evidence="6 7" id="KW-0472">Membrane</keyword>
<dbReference type="PANTHER" id="PTHR43386">
    <property type="entry name" value="OLIGOPEPTIDE TRANSPORT SYSTEM PERMEASE PROTEIN APPC"/>
    <property type="match status" value="1"/>
</dbReference>
<dbReference type="OrthoDB" id="9797472at2"/>
<dbReference type="GeneID" id="42694757"/>
<comment type="subcellular location">
    <subcellularLocation>
        <location evidence="1 7">Cell membrane</location>
        <topology evidence="1 7">Multi-pass membrane protein</topology>
    </subcellularLocation>
</comment>
<dbReference type="Proteomes" id="UP000190409">
    <property type="component" value="Unassembled WGS sequence"/>
</dbReference>
<feature type="transmembrane region" description="Helical" evidence="7">
    <location>
        <begin position="285"/>
        <end position="308"/>
    </location>
</feature>
<evidence type="ECO:0000256" key="7">
    <source>
        <dbReference type="RuleBase" id="RU363032"/>
    </source>
</evidence>
<evidence type="ECO:0000313" key="11">
    <source>
        <dbReference type="EMBL" id="RAN64183.1"/>
    </source>
</evidence>
<evidence type="ECO:0000313" key="9">
    <source>
        <dbReference type="EMBL" id="OOL80652.1"/>
    </source>
</evidence>
<feature type="transmembrane region" description="Helical" evidence="7">
    <location>
        <begin position="117"/>
        <end position="142"/>
    </location>
</feature>
<dbReference type="SUPFAM" id="SSF161098">
    <property type="entry name" value="MetI-like"/>
    <property type="match status" value="1"/>
</dbReference>
<evidence type="ECO:0000256" key="4">
    <source>
        <dbReference type="ARBA" id="ARBA00022692"/>
    </source>
</evidence>
<reference evidence="10 14" key="3">
    <citation type="submission" date="2019-07" db="EMBL/GenBank/DDBJ databases">
        <title>Genome assembly of a nasal isolate of Dolosigranulum pigrum from a chronic sinusitis patient.</title>
        <authorList>
            <person name="Baig S."/>
            <person name="Overballe-Petersen S."/>
            <person name="Kaspar U."/>
            <person name="Rendboe A."/>
            <person name="de Man T."/>
            <person name="Liu C."/>
            <person name="Price L.B."/>
            <person name="Stegger M."/>
            <person name="Becker K."/>
            <person name="Skytt Andersen P."/>
        </authorList>
    </citation>
    <scope>NUCLEOTIDE SEQUENCE [LARGE SCALE GENOMIC DNA]</scope>
    <source>
        <strain evidence="10 14">83VPs-KB5</strain>
    </source>
</reference>
<dbReference type="Gene3D" id="1.10.3720.10">
    <property type="entry name" value="MetI-like"/>
    <property type="match status" value="1"/>
</dbReference>
<evidence type="ECO:0000259" key="8">
    <source>
        <dbReference type="PROSITE" id="PS50928"/>
    </source>
</evidence>